<evidence type="ECO:0000256" key="5">
    <source>
        <dbReference type="ARBA" id="ARBA00012827"/>
    </source>
</evidence>
<dbReference type="AlphaFoldDB" id="A0A9D1PLD7"/>
<evidence type="ECO:0000256" key="7">
    <source>
        <dbReference type="ARBA" id="ARBA00022619"/>
    </source>
</evidence>
<dbReference type="PROSITE" id="PS51177">
    <property type="entry name" value="LUMAZINE_BIND"/>
    <property type="match status" value="2"/>
</dbReference>
<reference evidence="13" key="1">
    <citation type="journal article" date="2021" name="PeerJ">
        <title>Extensive microbial diversity within the chicken gut microbiome revealed by metagenomics and culture.</title>
        <authorList>
            <person name="Gilroy R."/>
            <person name="Ravi A."/>
            <person name="Getino M."/>
            <person name="Pursley I."/>
            <person name="Horton D.L."/>
            <person name="Alikhan N.F."/>
            <person name="Baker D."/>
            <person name="Gharbi K."/>
            <person name="Hall N."/>
            <person name="Watson M."/>
            <person name="Adriaenssens E.M."/>
            <person name="Foster-Nyarko E."/>
            <person name="Jarju S."/>
            <person name="Secka A."/>
            <person name="Antonio M."/>
            <person name="Oren A."/>
            <person name="Chaudhuri R.R."/>
            <person name="La Ragione R."/>
            <person name="Hildebrand F."/>
            <person name="Pallen M.J."/>
        </authorList>
    </citation>
    <scope>NUCLEOTIDE SEQUENCE</scope>
    <source>
        <strain evidence="13">CHK169-2315</strain>
    </source>
</reference>
<dbReference type="FunFam" id="2.40.30.20:FF:000003">
    <property type="entry name" value="Riboflavin synthase, alpha subunit"/>
    <property type="match status" value="1"/>
</dbReference>
<dbReference type="PANTHER" id="PTHR21098:SF12">
    <property type="entry name" value="RIBOFLAVIN SYNTHASE"/>
    <property type="match status" value="1"/>
</dbReference>
<name>A0A9D1PLD7_9BACI</name>
<dbReference type="EMBL" id="DXHX01000047">
    <property type="protein sequence ID" value="HIV74102.1"/>
    <property type="molecule type" value="Genomic_DNA"/>
</dbReference>
<protein>
    <recommendedName>
        <fullName evidence="6 10">Riboflavin synthase</fullName>
        <ecNumber evidence="5 10">2.5.1.9</ecNumber>
    </recommendedName>
</protein>
<dbReference type="Gene3D" id="2.40.30.20">
    <property type="match status" value="2"/>
</dbReference>
<dbReference type="SUPFAM" id="SSF63380">
    <property type="entry name" value="Riboflavin synthase domain-like"/>
    <property type="match status" value="2"/>
</dbReference>
<keyword evidence="7" id="KW-0686">Riboflavin biosynthesis</keyword>
<dbReference type="GO" id="GO:0009231">
    <property type="term" value="P:riboflavin biosynthetic process"/>
    <property type="evidence" value="ECO:0007669"/>
    <property type="project" value="UniProtKB-KW"/>
</dbReference>
<dbReference type="NCBIfam" id="TIGR00187">
    <property type="entry name" value="ribE"/>
    <property type="match status" value="1"/>
</dbReference>
<keyword evidence="9" id="KW-0677">Repeat</keyword>
<dbReference type="PANTHER" id="PTHR21098">
    <property type="entry name" value="RIBOFLAVIN SYNTHASE ALPHA CHAIN"/>
    <property type="match status" value="1"/>
</dbReference>
<comment type="subunit">
    <text evidence="4">Homotrimer.</text>
</comment>
<dbReference type="NCBIfam" id="NF006767">
    <property type="entry name" value="PRK09289.1"/>
    <property type="match status" value="1"/>
</dbReference>
<evidence type="ECO:0000256" key="3">
    <source>
        <dbReference type="ARBA" id="ARBA00004887"/>
    </source>
</evidence>
<dbReference type="PIRSF" id="PIRSF000498">
    <property type="entry name" value="Riboflavin_syn_A"/>
    <property type="match status" value="1"/>
</dbReference>
<dbReference type="Proteomes" id="UP000823937">
    <property type="component" value="Unassembled WGS sequence"/>
</dbReference>
<evidence type="ECO:0000256" key="9">
    <source>
        <dbReference type="ARBA" id="ARBA00022737"/>
    </source>
</evidence>
<sequence length="216" mass="23927">MFTGIVEELGTLKSVKHVGNTLQLSIAAKKVLEDIGQGDSISVNGVCLTVTRFSKEDFFVDVMPETFHSTSLHELTKGSHVNLERAMSANGRFGGHFVTGHVDTVGEIIQKEYKENAIYVKIAFTKNDRHVLLHKGSITVDGVSLTVFGVEDEVVTISIIPHTAKETVLSIKEVGEKVNLEFDMLGKYVYTFLRTQREGHEQGQLSVEFLQDNGFL</sequence>
<dbReference type="FunFam" id="2.40.30.20:FF:000004">
    <property type="entry name" value="Riboflavin synthase, alpha subunit"/>
    <property type="match status" value="1"/>
</dbReference>
<dbReference type="CDD" id="cd00402">
    <property type="entry name" value="Riboflavin_synthase_like"/>
    <property type="match status" value="1"/>
</dbReference>
<comment type="catalytic activity">
    <reaction evidence="1">
        <text>2 6,7-dimethyl-8-(1-D-ribityl)lumazine + H(+) = 5-amino-6-(D-ribitylamino)uracil + riboflavin</text>
        <dbReference type="Rhea" id="RHEA:20772"/>
        <dbReference type="ChEBI" id="CHEBI:15378"/>
        <dbReference type="ChEBI" id="CHEBI:15934"/>
        <dbReference type="ChEBI" id="CHEBI:57986"/>
        <dbReference type="ChEBI" id="CHEBI:58201"/>
        <dbReference type="EC" id="2.5.1.9"/>
    </reaction>
</comment>
<evidence type="ECO:0000256" key="10">
    <source>
        <dbReference type="NCBIfam" id="TIGR00187"/>
    </source>
</evidence>
<evidence type="ECO:0000256" key="6">
    <source>
        <dbReference type="ARBA" id="ARBA00013950"/>
    </source>
</evidence>
<feature type="repeat" description="Lumazine-binding" evidence="11">
    <location>
        <begin position="97"/>
        <end position="193"/>
    </location>
</feature>
<evidence type="ECO:0000256" key="1">
    <source>
        <dbReference type="ARBA" id="ARBA00000968"/>
    </source>
</evidence>
<dbReference type="InterPro" id="IPR001783">
    <property type="entry name" value="Lumazine-bd"/>
</dbReference>
<evidence type="ECO:0000256" key="11">
    <source>
        <dbReference type="PROSITE-ProRule" id="PRU00524"/>
    </source>
</evidence>
<dbReference type="NCBIfam" id="NF009566">
    <property type="entry name" value="PRK13020.1"/>
    <property type="match status" value="1"/>
</dbReference>
<gene>
    <name evidence="13" type="primary">ribE</name>
    <name evidence="13" type="ORF">H9895_03360</name>
</gene>
<evidence type="ECO:0000313" key="13">
    <source>
        <dbReference type="EMBL" id="HIV74102.1"/>
    </source>
</evidence>
<dbReference type="InterPro" id="IPR026017">
    <property type="entry name" value="Lumazine-bd_dom"/>
</dbReference>
<organism evidence="13 14">
    <name type="scientific">Candidatus Pseudogracilibacillus intestinigallinarum</name>
    <dbReference type="NCBI Taxonomy" id="2838742"/>
    <lineage>
        <taxon>Bacteria</taxon>
        <taxon>Bacillati</taxon>
        <taxon>Bacillota</taxon>
        <taxon>Bacilli</taxon>
        <taxon>Bacillales</taxon>
        <taxon>Bacillaceae</taxon>
        <taxon>Pseudogracilibacillus</taxon>
    </lineage>
</organism>
<feature type="domain" description="Lumazine-binding" evidence="12">
    <location>
        <begin position="97"/>
        <end position="193"/>
    </location>
</feature>
<evidence type="ECO:0000256" key="2">
    <source>
        <dbReference type="ARBA" id="ARBA00002803"/>
    </source>
</evidence>
<reference evidence="13" key="2">
    <citation type="submission" date="2021-04" db="EMBL/GenBank/DDBJ databases">
        <authorList>
            <person name="Gilroy R."/>
        </authorList>
    </citation>
    <scope>NUCLEOTIDE SEQUENCE</scope>
    <source>
        <strain evidence="13">CHK169-2315</strain>
    </source>
</reference>
<comment type="pathway">
    <text evidence="3">Cofactor biosynthesis; riboflavin biosynthesis; riboflavin from 2-hydroxy-3-oxobutyl phosphate and 5-amino-6-(D-ribitylamino)uracil: step 2/2.</text>
</comment>
<feature type="repeat" description="Lumazine-binding" evidence="11">
    <location>
        <begin position="1"/>
        <end position="96"/>
    </location>
</feature>
<dbReference type="GO" id="GO:0004746">
    <property type="term" value="F:riboflavin synthase activity"/>
    <property type="evidence" value="ECO:0007669"/>
    <property type="project" value="UniProtKB-UniRule"/>
</dbReference>
<evidence type="ECO:0000256" key="4">
    <source>
        <dbReference type="ARBA" id="ARBA00011233"/>
    </source>
</evidence>
<keyword evidence="8 13" id="KW-0808">Transferase</keyword>
<accession>A0A9D1PLD7</accession>
<comment type="function">
    <text evidence="2">Catalyzes the dismutation of two molecules of 6,7-dimethyl-8-ribityllumazine, resulting in the formation of riboflavin and 5-amino-6-(D-ribitylamino)uracil.</text>
</comment>
<proteinExistence type="predicted"/>
<dbReference type="Pfam" id="PF00677">
    <property type="entry name" value="Lum_binding"/>
    <property type="match status" value="2"/>
</dbReference>
<evidence type="ECO:0000259" key="12">
    <source>
        <dbReference type="PROSITE" id="PS51177"/>
    </source>
</evidence>
<dbReference type="EC" id="2.5.1.9" evidence="5 10"/>
<evidence type="ECO:0000313" key="14">
    <source>
        <dbReference type="Proteomes" id="UP000823937"/>
    </source>
</evidence>
<evidence type="ECO:0000256" key="8">
    <source>
        <dbReference type="ARBA" id="ARBA00022679"/>
    </source>
</evidence>
<comment type="caution">
    <text evidence="13">The sequence shown here is derived from an EMBL/GenBank/DDBJ whole genome shotgun (WGS) entry which is preliminary data.</text>
</comment>
<feature type="domain" description="Lumazine-binding" evidence="12">
    <location>
        <begin position="1"/>
        <end position="96"/>
    </location>
</feature>
<dbReference type="InterPro" id="IPR017938">
    <property type="entry name" value="Riboflavin_synthase-like_b-brl"/>
</dbReference>
<dbReference type="InterPro" id="IPR023366">
    <property type="entry name" value="ATP_synth_asu-like_sf"/>
</dbReference>